<accession>A0A8K0P0J5</accession>
<reference evidence="1" key="1">
    <citation type="submission" date="2013-04" db="EMBL/GenBank/DDBJ databases">
        <authorList>
            <person name="Qu J."/>
            <person name="Murali S.C."/>
            <person name="Bandaranaike D."/>
            <person name="Bellair M."/>
            <person name="Blankenburg K."/>
            <person name="Chao H."/>
            <person name="Dinh H."/>
            <person name="Doddapaneni H."/>
            <person name="Downs B."/>
            <person name="Dugan-Rocha S."/>
            <person name="Elkadiri S."/>
            <person name="Gnanaolivu R.D."/>
            <person name="Hernandez B."/>
            <person name="Javaid M."/>
            <person name="Jayaseelan J.C."/>
            <person name="Lee S."/>
            <person name="Li M."/>
            <person name="Ming W."/>
            <person name="Munidasa M."/>
            <person name="Muniz J."/>
            <person name="Nguyen L."/>
            <person name="Ongeri F."/>
            <person name="Osuji N."/>
            <person name="Pu L.-L."/>
            <person name="Puazo M."/>
            <person name="Qu C."/>
            <person name="Quiroz J."/>
            <person name="Raj R."/>
            <person name="Weissenberger G."/>
            <person name="Xin Y."/>
            <person name="Zou X."/>
            <person name="Han Y."/>
            <person name="Richards S."/>
            <person name="Worley K."/>
            <person name="Muzny D."/>
            <person name="Gibbs R."/>
        </authorList>
    </citation>
    <scope>NUCLEOTIDE SEQUENCE</scope>
    <source>
        <strain evidence="1">Sampled in the wild</strain>
    </source>
</reference>
<dbReference type="EMBL" id="KZ308363">
    <property type="protein sequence ID" value="KAG8228213.1"/>
    <property type="molecule type" value="Genomic_DNA"/>
</dbReference>
<proteinExistence type="predicted"/>
<evidence type="ECO:0000313" key="2">
    <source>
        <dbReference type="Proteomes" id="UP000792457"/>
    </source>
</evidence>
<comment type="caution">
    <text evidence="1">The sequence shown here is derived from an EMBL/GenBank/DDBJ whole genome shotgun (WGS) entry which is preliminary data.</text>
</comment>
<dbReference type="Proteomes" id="UP000792457">
    <property type="component" value="Unassembled WGS sequence"/>
</dbReference>
<protein>
    <submittedName>
        <fullName evidence="1">Uncharacterized protein</fullName>
    </submittedName>
</protein>
<evidence type="ECO:0000313" key="1">
    <source>
        <dbReference type="EMBL" id="KAG8228213.1"/>
    </source>
</evidence>
<dbReference type="AlphaFoldDB" id="A0A8K0P0J5"/>
<reference evidence="1" key="2">
    <citation type="submission" date="2017-10" db="EMBL/GenBank/DDBJ databases">
        <title>Ladona fulva Genome sequencing and assembly.</title>
        <authorList>
            <person name="Murali S."/>
            <person name="Richards S."/>
            <person name="Bandaranaike D."/>
            <person name="Bellair M."/>
            <person name="Blankenburg K."/>
            <person name="Chao H."/>
            <person name="Dinh H."/>
            <person name="Doddapaneni H."/>
            <person name="Dugan-Rocha S."/>
            <person name="Elkadiri S."/>
            <person name="Gnanaolivu R."/>
            <person name="Hernandez B."/>
            <person name="Skinner E."/>
            <person name="Javaid M."/>
            <person name="Lee S."/>
            <person name="Li M."/>
            <person name="Ming W."/>
            <person name="Munidasa M."/>
            <person name="Muniz J."/>
            <person name="Nguyen L."/>
            <person name="Hughes D."/>
            <person name="Osuji N."/>
            <person name="Pu L.-L."/>
            <person name="Puazo M."/>
            <person name="Qu C."/>
            <person name="Quiroz J."/>
            <person name="Raj R."/>
            <person name="Weissenberger G."/>
            <person name="Xin Y."/>
            <person name="Zou X."/>
            <person name="Han Y."/>
            <person name="Worley K."/>
            <person name="Muzny D."/>
            <person name="Gibbs R."/>
        </authorList>
    </citation>
    <scope>NUCLEOTIDE SEQUENCE</scope>
    <source>
        <strain evidence="1">Sampled in the wild</strain>
    </source>
</reference>
<sequence>MKLKDKKEVIMVSTIHRTEMCNVKGRRGTVIKAKVVQDINLNMGDAKETENNAAIPGLWPLFQHLIQVNFNNASCKKCTSYLIDEDCWYEVILGVGLHSHQEIDAEVLTIKQTYVKQLRKITRARYSDGSPMKLCGSILSGNREEDYILILNAST</sequence>
<name>A0A8K0P0J5_LADFU</name>
<organism evidence="1 2">
    <name type="scientific">Ladona fulva</name>
    <name type="common">Scarce chaser dragonfly</name>
    <name type="synonym">Libellula fulva</name>
    <dbReference type="NCBI Taxonomy" id="123851"/>
    <lineage>
        <taxon>Eukaryota</taxon>
        <taxon>Metazoa</taxon>
        <taxon>Ecdysozoa</taxon>
        <taxon>Arthropoda</taxon>
        <taxon>Hexapoda</taxon>
        <taxon>Insecta</taxon>
        <taxon>Pterygota</taxon>
        <taxon>Palaeoptera</taxon>
        <taxon>Odonata</taxon>
        <taxon>Epiprocta</taxon>
        <taxon>Anisoptera</taxon>
        <taxon>Libelluloidea</taxon>
        <taxon>Libellulidae</taxon>
        <taxon>Ladona</taxon>
    </lineage>
</organism>
<gene>
    <name evidence="1" type="ORF">J437_LFUL004338</name>
</gene>
<keyword evidence="2" id="KW-1185">Reference proteome</keyword>